<dbReference type="Proteomes" id="UP001204144">
    <property type="component" value="Unassembled WGS sequence"/>
</dbReference>
<gene>
    <name evidence="1" type="primary">lptC</name>
    <name evidence="1" type="ORF">EGI31_16080</name>
</gene>
<dbReference type="GO" id="GO:0005886">
    <property type="term" value="C:plasma membrane"/>
    <property type="evidence" value="ECO:0007669"/>
    <property type="project" value="InterPro"/>
</dbReference>
<dbReference type="NCBIfam" id="TIGR04409">
    <property type="entry name" value="LptC_YrbK"/>
    <property type="match status" value="1"/>
</dbReference>
<dbReference type="InterPro" id="IPR010664">
    <property type="entry name" value="LipoPS_assembly_LptC-rel"/>
</dbReference>
<name>A0AAE3H474_9BACT</name>
<dbReference type="Pfam" id="PF06835">
    <property type="entry name" value="LptC"/>
    <property type="match status" value="1"/>
</dbReference>
<dbReference type="RefSeq" id="WP_255038154.1">
    <property type="nucleotide sequence ID" value="NZ_RJUF01000173.1"/>
</dbReference>
<keyword evidence="2" id="KW-1185">Reference proteome</keyword>
<dbReference type="AlphaFoldDB" id="A0AAE3H474"/>
<dbReference type="EMBL" id="RJUF01000173">
    <property type="protein sequence ID" value="MCP9764463.1"/>
    <property type="molecule type" value="Genomic_DNA"/>
</dbReference>
<evidence type="ECO:0000313" key="2">
    <source>
        <dbReference type="Proteomes" id="UP001204144"/>
    </source>
</evidence>
<evidence type="ECO:0000313" key="1">
    <source>
        <dbReference type="EMBL" id="MCP9764463.1"/>
    </source>
</evidence>
<comment type="caution">
    <text evidence="1">The sequence shown here is derived from an EMBL/GenBank/DDBJ whole genome shotgun (WGS) entry which is preliminary data.</text>
</comment>
<reference evidence="1 2" key="1">
    <citation type="submission" date="2018-11" db="EMBL/GenBank/DDBJ databases">
        <title>Novel bacteria species description.</title>
        <authorList>
            <person name="Han J.-H."/>
        </authorList>
    </citation>
    <scope>NUCLEOTIDE SEQUENCE [LARGE SCALE GENOMIC DNA]</scope>
    <source>
        <strain evidence="1 2">KCTC23259</strain>
    </source>
</reference>
<sequence length="189" mass="21747">MKRLYFLCFIAFIGSPLLWSCEEEKSKKEFIEYMGPILNIDNLSISHSDSGRVKVKISTAKQLKFQNQDEVYPKAVYVNFLDKNGVEYSMLRGDSGRYSKEKNLYIIQGNVFFNNRLLQQSLSTEELFWSPVNKKIYTDKKVTIKTPRESITASGGMDATEDFSKYSLRRPKGTFMVDSLRTIVDTTGN</sequence>
<dbReference type="Gene3D" id="2.60.450.10">
    <property type="entry name" value="Lipopolysaccharide (LPS) transport protein A like domain"/>
    <property type="match status" value="1"/>
</dbReference>
<organism evidence="1 2">
    <name type="scientific">Lacihabitans soyangensis</name>
    <dbReference type="NCBI Taxonomy" id="869394"/>
    <lineage>
        <taxon>Bacteria</taxon>
        <taxon>Pseudomonadati</taxon>
        <taxon>Bacteroidota</taxon>
        <taxon>Cytophagia</taxon>
        <taxon>Cytophagales</taxon>
        <taxon>Leadbetterellaceae</taxon>
        <taxon>Lacihabitans</taxon>
    </lineage>
</organism>
<dbReference type="GO" id="GO:0015221">
    <property type="term" value="F:lipopolysaccharide transmembrane transporter activity"/>
    <property type="evidence" value="ECO:0007669"/>
    <property type="project" value="InterPro"/>
</dbReference>
<proteinExistence type="predicted"/>
<protein>
    <submittedName>
        <fullName evidence="1">LPS export ABC transporter periplasmic protein LptC</fullName>
    </submittedName>
</protein>
<dbReference type="InterPro" id="IPR026265">
    <property type="entry name" value="LptC"/>
</dbReference>
<accession>A0AAE3H474</accession>